<organism evidence="2 3">
    <name type="scientific">Kosakonia cowanii JCM 10956 = DSM 18146</name>
    <dbReference type="NCBI Taxonomy" id="1300165"/>
    <lineage>
        <taxon>Bacteria</taxon>
        <taxon>Pseudomonadati</taxon>
        <taxon>Pseudomonadota</taxon>
        <taxon>Gammaproteobacteria</taxon>
        <taxon>Enterobacterales</taxon>
        <taxon>Enterobacteriaceae</taxon>
        <taxon>Kosakonia</taxon>
    </lineage>
</organism>
<dbReference type="Proteomes" id="UP000187148">
    <property type="component" value="Chromosome"/>
</dbReference>
<dbReference type="SUPFAM" id="SSF101801">
    <property type="entry name" value="Surface presentation of antigens (SPOA)"/>
    <property type="match status" value="1"/>
</dbReference>
<evidence type="ECO:0000313" key="3">
    <source>
        <dbReference type="Proteomes" id="UP000187148"/>
    </source>
</evidence>
<proteinExistence type="predicted"/>
<feature type="domain" description="Flagellar motor switch protein FliN-like C-terminal" evidence="1">
    <location>
        <begin position="269"/>
        <end position="336"/>
    </location>
</feature>
<keyword evidence="3" id="KW-1185">Reference proteome</keyword>
<sequence length="347" mass="37540">MKPLTLRTLPREEASLRRRIGHGVGYPFTLEGEAGELQFRLTLPGDRPPTQRFSCKAGLLSLSGSEALLSLFSACPLLPEPGACAEWYWPLFNQHLSPALRALFGDLTPQEASCAPLDGIWLAMSVTLGESQAQSELYLAHATLAALLNQPGWVSLPAPLCSDLPLSLPIDLGVVSFAPAQLRTLRPDDVIFPATSYFSPTGRGELRLAQLHLEGELLFEEGHPARFLITRLENTYVNVTPEDNLPADTPHPDENLTETTMPSASPFDALPLALTVRCGHLRLTLGELNRLDVGSTVTVDNVVPGEALLCHGEFPLAKGELVDVEGRLGLQITHMLPGVASVVDVNR</sequence>
<evidence type="ECO:0000313" key="2">
    <source>
        <dbReference type="EMBL" id="APZ06773.1"/>
    </source>
</evidence>
<gene>
    <name evidence="2" type="ORF">BWI95_17860</name>
</gene>
<accession>A0A807LKN5</accession>
<name>A0A807LKN5_9ENTR</name>
<dbReference type="KEGG" id="kco:BWI95_17860"/>
<dbReference type="Gene3D" id="2.30.330.10">
    <property type="entry name" value="SpoA-like"/>
    <property type="match status" value="1"/>
</dbReference>
<dbReference type="Pfam" id="PF01052">
    <property type="entry name" value="FliMN_C"/>
    <property type="match status" value="1"/>
</dbReference>
<dbReference type="EMBL" id="CP019445">
    <property type="protein sequence ID" value="APZ06773.1"/>
    <property type="molecule type" value="Genomic_DNA"/>
</dbReference>
<dbReference type="RefSeq" id="WP_054804622.1">
    <property type="nucleotide sequence ID" value="NZ_CP019445.1"/>
</dbReference>
<evidence type="ECO:0000259" key="1">
    <source>
        <dbReference type="Pfam" id="PF01052"/>
    </source>
</evidence>
<dbReference type="InterPro" id="IPR001543">
    <property type="entry name" value="FliN-like_C"/>
</dbReference>
<dbReference type="InterPro" id="IPR036429">
    <property type="entry name" value="SpoA-like_sf"/>
</dbReference>
<dbReference type="AlphaFoldDB" id="A0A807LKN5"/>
<protein>
    <submittedName>
        <fullName evidence="2">Aldolase</fullName>
    </submittedName>
</protein>
<reference evidence="2 3" key="1">
    <citation type="submission" date="2017-01" db="EMBL/GenBank/DDBJ databases">
        <authorList>
            <person name="Cao J.-M."/>
        </authorList>
    </citation>
    <scope>NUCLEOTIDE SEQUENCE [LARGE SCALE GENOMIC DNA]</scope>
    <source>
        <strain evidence="2 3">888-76</strain>
    </source>
</reference>